<proteinExistence type="predicted"/>
<accession>A0A151GAM9</accession>
<comment type="caution">
    <text evidence="2">The sequence shown here is derived from an EMBL/GenBank/DDBJ whole genome shotgun (WGS) entry which is preliminary data.</text>
</comment>
<organism evidence="2 3">
    <name type="scientific">Drechmeria coniospora</name>
    <name type="common">Nematophagous fungus</name>
    <name type="synonym">Meria coniospora</name>
    <dbReference type="NCBI Taxonomy" id="98403"/>
    <lineage>
        <taxon>Eukaryota</taxon>
        <taxon>Fungi</taxon>
        <taxon>Dikarya</taxon>
        <taxon>Ascomycota</taxon>
        <taxon>Pezizomycotina</taxon>
        <taxon>Sordariomycetes</taxon>
        <taxon>Hypocreomycetidae</taxon>
        <taxon>Hypocreales</taxon>
        <taxon>Ophiocordycipitaceae</taxon>
        <taxon>Drechmeria</taxon>
    </lineage>
</organism>
<feature type="compositionally biased region" description="Polar residues" evidence="1">
    <location>
        <begin position="76"/>
        <end position="87"/>
    </location>
</feature>
<dbReference type="EMBL" id="LAYC01000003">
    <property type="protein sequence ID" value="KYK54149.1"/>
    <property type="molecule type" value="Genomic_DNA"/>
</dbReference>
<dbReference type="GeneID" id="63718749"/>
<dbReference type="AlphaFoldDB" id="A0A151GAM9"/>
<dbReference type="InParanoid" id="A0A151GAM9"/>
<feature type="compositionally biased region" description="Basic residues" evidence="1">
    <location>
        <begin position="40"/>
        <end position="54"/>
    </location>
</feature>
<feature type="region of interest" description="Disordered" evidence="1">
    <location>
        <begin position="26"/>
        <end position="109"/>
    </location>
</feature>
<protein>
    <submittedName>
        <fullName evidence="2">Uncharacterized protein</fullName>
    </submittedName>
</protein>
<gene>
    <name evidence="2" type="ORF">DCS_06106</name>
</gene>
<reference evidence="2 3" key="1">
    <citation type="journal article" date="2016" name="Sci. Rep.">
        <title>Insights into Adaptations to a Near-Obligate Nematode Endoparasitic Lifestyle from the Finished Genome of Drechmeria coniospora.</title>
        <authorList>
            <person name="Zhang L."/>
            <person name="Zhou Z."/>
            <person name="Guo Q."/>
            <person name="Fokkens L."/>
            <person name="Miskei M."/>
            <person name="Pocsi I."/>
            <person name="Zhang W."/>
            <person name="Chen M."/>
            <person name="Wang L."/>
            <person name="Sun Y."/>
            <person name="Donzelli B.G."/>
            <person name="Gibson D.M."/>
            <person name="Nelson D.R."/>
            <person name="Luo J.G."/>
            <person name="Rep M."/>
            <person name="Liu H."/>
            <person name="Yang S."/>
            <person name="Wang J."/>
            <person name="Krasnoff S.B."/>
            <person name="Xu Y."/>
            <person name="Molnar I."/>
            <person name="Lin M."/>
        </authorList>
    </citation>
    <scope>NUCLEOTIDE SEQUENCE [LARGE SCALE GENOMIC DNA]</scope>
    <source>
        <strain evidence="2 3">ARSEF 6962</strain>
    </source>
</reference>
<evidence type="ECO:0000313" key="2">
    <source>
        <dbReference type="EMBL" id="KYK54149.1"/>
    </source>
</evidence>
<evidence type="ECO:0000313" key="3">
    <source>
        <dbReference type="Proteomes" id="UP000076580"/>
    </source>
</evidence>
<name>A0A151GAM9_DRECN</name>
<sequence>MPLLAEQRGSPPASLLQTLAESIEQRPTTTAHLPSTYAHKTTHKTTHNITHKITHAPTHPHVGTSSSPRRRGHGRNTFTFWSRGQQHVQDRHPHGYGPGSPERRSSSPFVALRRPSSRFLTYVYVYIIHLLLYASHDL</sequence>
<evidence type="ECO:0000256" key="1">
    <source>
        <dbReference type="SAM" id="MobiDB-lite"/>
    </source>
</evidence>
<dbReference type="Proteomes" id="UP000076580">
    <property type="component" value="Chromosome 03"/>
</dbReference>
<dbReference type="RefSeq" id="XP_040653501.1">
    <property type="nucleotide sequence ID" value="XM_040803397.1"/>
</dbReference>
<keyword evidence="3" id="KW-1185">Reference proteome</keyword>